<dbReference type="STRING" id="2020962.A0A2N1JEE6"/>
<evidence type="ECO:0008006" key="3">
    <source>
        <dbReference type="Google" id="ProtNLM"/>
    </source>
</evidence>
<accession>A0A2N1JEE6</accession>
<gene>
    <name evidence="1" type="ORF">MVES_001077</name>
</gene>
<protein>
    <recommendedName>
        <fullName evidence="3">Sfi1 spindle body domain-containing protein</fullName>
    </recommendedName>
</protein>
<dbReference type="EMBL" id="KZ454988">
    <property type="protein sequence ID" value="PKI84920.1"/>
    <property type="molecule type" value="Genomic_DNA"/>
</dbReference>
<evidence type="ECO:0000313" key="1">
    <source>
        <dbReference type="EMBL" id="PKI84920.1"/>
    </source>
</evidence>
<evidence type="ECO:0000313" key="2">
    <source>
        <dbReference type="Proteomes" id="UP000232875"/>
    </source>
</evidence>
<proteinExistence type="predicted"/>
<keyword evidence="2" id="KW-1185">Reference proteome</keyword>
<dbReference type="Proteomes" id="UP000232875">
    <property type="component" value="Unassembled WGS sequence"/>
</dbReference>
<dbReference type="AlphaFoldDB" id="A0A2N1JEE6"/>
<organism evidence="1 2">
    <name type="scientific">Malassezia vespertilionis</name>
    <dbReference type="NCBI Taxonomy" id="2020962"/>
    <lineage>
        <taxon>Eukaryota</taxon>
        <taxon>Fungi</taxon>
        <taxon>Dikarya</taxon>
        <taxon>Basidiomycota</taxon>
        <taxon>Ustilaginomycotina</taxon>
        <taxon>Malasseziomycetes</taxon>
        <taxon>Malasseziales</taxon>
        <taxon>Malasseziaceae</taxon>
        <taxon>Malassezia</taxon>
    </lineage>
</organism>
<reference evidence="1 2" key="1">
    <citation type="submission" date="2017-10" db="EMBL/GenBank/DDBJ databases">
        <title>A novel species of cold-tolerant Malassezia isolated from bats.</title>
        <authorList>
            <person name="Lorch J.M."/>
            <person name="Palmer J.M."/>
            <person name="Vanderwolf K.J."/>
            <person name="Schmidt K.Z."/>
            <person name="Verant M.L."/>
            <person name="Weller T.J."/>
            <person name="Blehert D.S."/>
        </authorList>
    </citation>
    <scope>NUCLEOTIDE SEQUENCE [LARGE SCALE GENOMIC DNA]</scope>
    <source>
        <strain evidence="1 2">NWHC:44797-103</strain>
    </source>
</reference>
<name>A0A2N1JEE6_9BASI</name>
<dbReference type="OrthoDB" id="1933281at2759"/>
<sequence>MEPVLGAPGHTSLFFNSSFASDSSDGSAAASSAGPSRLQHLATSFHLHDAEIAFFDQVLRGLDDTSSSFSELKHMYNACIQDTSLVTQVARTLELTASYRVADIRAAVDTRLWNTLLSLVQVRGSTWRERWDSVRVSIGLEPLDTPDTEEPYAMNTLADALAFADPETSTADLDSHAWDRRIAQRCYNVQILRAAWAQWREQTAYRHMEQRQERHADAFDAALVRERAWRAWRRTFARCCALERTASKAHSARAHEHVALTFTEWRLHAKAQFIDRVCRAQALRTAWNQWWQAFTTRTVQMQCAERDAASLDRTRPWRLAFARNIYARASTALLRTHSDTRLLCRCVNRWRKTARQRHMAARRAEHSADVLLLTRAVAQWRTRYEVNVHMDQKAAATHTLHLLARHRAHLRRWHTHAKRRRMHRTMLSLFHSQHKQAVLQQTWDQWRDVFAETLLAHEEYATFAYRRRRMLHTCWGRWLARTSLLPAVELRRRSLQSSAWQRWVGMVLARRQRRNAAIFTSATL</sequence>